<evidence type="ECO:0000313" key="3">
    <source>
        <dbReference type="Proteomes" id="UP001589890"/>
    </source>
</evidence>
<dbReference type="Gene3D" id="3.20.20.30">
    <property type="entry name" value="Luciferase-like domain"/>
    <property type="match status" value="1"/>
</dbReference>
<dbReference type="RefSeq" id="WP_380053841.1">
    <property type="nucleotide sequence ID" value="NZ_JBHLTC010000037.1"/>
</dbReference>
<evidence type="ECO:0000259" key="1">
    <source>
        <dbReference type="Pfam" id="PF00296"/>
    </source>
</evidence>
<reference evidence="2 3" key="1">
    <citation type="submission" date="2024-09" db="EMBL/GenBank/DDBJ databases">
        <authorList>
            <person name="Sun Q."/>
            <person name="Mori K."/>
        </authorList>
    </citation>
    <scope>NUCLEOTIDE SEQUENCE [LARGE SCALE GENOMIC DNA]</scope>
    <source>
        <strain evidence="2 3">CGMCC 1.15906</strain>
    </source>
</reference>
<protein>
    <submittedName>
        <fullName evidence="2">LLM class flavin-dependent oxidoreductase</fullName>
    </submittedName>
</protein>
<dbReference type="InterPro" id="IPR036661">
    <property type="entry name" value="Luciferase-like_sf"/>
</dbReference>
<dbReference type="InterPro" id="IPR011251">
    <property type="entry name" value="Luciferase-like_dom"/>
</dbReference>
<dbReference type="SUPFAM" id="SSF51679">
    <property type="entry name" value="Bacterial luciferase-like"/>
    <property type="match status" value="1"/>
</dbReference>
<sequence>MVRHRTTGQGSLGHNHAGKYYSYEQAAMTAGPVQGRIPLIVAANAPRALDVVAAQTDGWTTFPGTAPEDEFRAASVKRIERLERSGRPLRRILLAYSAITPWSSVDGFRAMVADYAAIGFDEIGCHAPKPEERAVFDQVVPTLADYRD</sequence>
<feature type="domain" description="Luciferase-like" evidence="1">
    <location>
        <begin position="15"/>
        <end position="98"/>
    </location>
</feature>
<dbReference type="Pfam" id="PF00296">
    <property type="entry name" value="Bac_luciferase"/>
    <property type="match status" value="1"/>
</dbReference>
<dbReference type="EMBL" id="JBHLTC010000037">
    <property type="protein sequence ID" value="MFC0628157.1"/>
    <property type="molecule type" value="Genomic_DNA"/>
</dbReference>
<evidence type="ECO:0000313" key="2">
    <source>
        <dbReference type="EMBL" id="MFC0628157.1"/>
    </source>
</evidence>
<dbReference type="Proteomes" id="UP001589890">
    <property type="component" value="Unassembled WGS sequence"/>
</dbReference>
<proteinExistence type="predicted"/>
<accession>A0ABV6QWT4</accession>
<gene>
    <name evidence="2" type="ORF">ACFFGN_29075</name>
</gene>
<name>A0ABV6QWT4_9ACTN</name>
<keyword evidence="3" id="KW-1185">Reference proteome</keyword>
<comment type="caution">
    <text evidence="2">The sequence shown here is derived from an EMBL/GenBank/DDBJ whole genome shotgun (WGS) entry which is preliminary data.</text>
</comment>
<organism evidence="2 3">
    <name type="scientific">Kribbella deserti</name>
    <dbReference type="NCBI Taxonomy" id="1926257"/>
    <lineage>
        <taxon>Bacteria</taxon>
        <taxon>Bacillati</taxon>
        <taxon>Actinomycetota</taxon>
        <taxon>Actinomycetes</taxon>
        <taxon>Propionibacteriales</taxon>
        <taxon>Kribbellaceae</taxon>
        <taxon>Kribbella</taxon>
    </lineage>
</organism>